<name>A0A9X4QWY5_9BACL</name>
<comment type="caution">
    <text evidence="1">The sequence shown here is derived from an EMBL/GenBank/DDBJ whole genome shotgun (WGS) entry which is preliminary data.</text>
</comment>
<dbReference type="RefSeq" id="WP_277538850.1">
    <property type="nucleotide sequence ID" value="NZ_JAPDIA010000009.1"/>
</dbReference>
<dbReference type="Proteomes" id="UP001153404">
    <property type="component" value="Unassembled WGS sequence"/>
</dbReference>
<evidence type="ECO:0000313" key="1">
    <source>
        <dbReference type="EMBL" id="MDG0814154.1"/>
    </source>
</evidence>
<evidence type="ECO:0000313" key="2">
    <source>
        <dbReference type="Proteomes" id="UP001153404"/>
    </source>
</evidence>
<organism evidence="1 2">
    <name type="scientific">Cohnella rhizosphaerae</name>
    <dbReference type="NCBI Taxonomy" id="1457232"/>
    <lineage>
        <taxon>Bacteria</taxon>
        <taxon>Bacillati</taxon>
        <taxon>Bacillota</taxon>
        <taxon>Bacilli</taxon>
        <taxon>Bacillales</taxon>
        <taxon>Paenibacillaceae</taxon>
        <taxon>Cohnella</taxon>
    </lineage>
</organism>
<proteinExistence type="predicted"/>
<protein>
    <submittedName>
        <fullName evidence="1">Uncharacterized protein</fullName>
    </submittedName>
</protein>
<sequence>MADHCTDVVDPPPNVIAPSAIAAPLYGAAVPIEMSAAATTSSADAATGSIVNTTAMDNIIATSLEANLVLI</sequence>
<accession>A0A9X4QWY5</accession>
<keyword evidence="2" id="KW-1185">Reference proteome</keyword>
<dbReference type="AlphaFoldDB" id="A0A9X4QWY5"/>
<gene>
    <name evidence="1" type="ORF">OMP40_36415</name>
</gene>
<reference evidence="1" key="1">
    <citation type="submission" date="2022-10" db="EMBL/GenBank/DDBJ databases">
        <title>Comparative genomic analysis of Cohnella hashimotonis sp. nov., isolated from the International Space Station.</title>
        <authorList>
            <person name="Simpson A."/>
            <person name="Venkateswaran K."/>
        </authorList>
    </citation>
    <scope>NUCLEOTIDE SEQUENCE</scope>
    <source>
        <strain evidence="1">DSM 28161</strain>
    </source>
</reference>
<dbReference type="EMBL" id="JAPDIA010000009">
    <property type="protein sequence ID" value="MDG0814154.1"/>
    <property type="molecule type" value="Genomic_DNA"/>
</dbReference>